<evidence type="ECO:0000256" key="3">
    <source>
        <dbReference type="ARBA" id="ARBA00022833"/>
    </source>
</evidence>
<protein>
    <submittedName>
        <fullName evidence="6">Zinc finger C3HC4-type protein</fullName>
    </submittedName>
</protein>
<dbReference type="Proteomes" id="UP001162001">
    <property type="component" value="Segment"/>
</dbReference>
<proteinExistence type="predicted"/>
<dbReference type="GO" id="GO:0008270">
    <property type="term" value="F:zinc ion binding"/>
    <property type="evidence" value="ECO:0007669"/>
    <property type="project" value="UniProtKB-KW"/>
</dbReference>
<dbReference type="InterPro" id="IPR001841">
    <property type="entry name" value="Znf_RING"/>
</dbReference>
<sequence length="207" mass="24450">MPDTNIIIPSPDAVLKQKEEYIDKQRQSFLDTLVSEIVKKIQFYASNDQPSNNIIIDLELLVKKDKETYKKYWDICKSTLEKIFYEAGYEYHCEIKKHAEYYWTGGRDSRYVEASGSQYYAPYITLKPKPKPKEIIKQVKEEEIIEHKEEVNYIVKECCVCEENPKDVAVKKCGHVCMCLECANKLDKCPICRKHYKFDKHLLKVYL</sequence>
<evidence type="ECO:0000313" key="6">
    <source>
        <dbReference type="EMBL" id="QKF94102.1"/>
    </source>
</evidence>
<dbReference type="GO" id="GO:0004842">
    <property type="term" value="F:ubiquitin-protein transferase activity"/>
    <property type="evidence" value="ECO:0007669"/>
    <property type="project" value="TreeGrafter"/>
</dbReference>
<dbReference type="PROSITE" id="PS50089">
    <property type="entry name" value="ZF_RING_2"/>
    <property type="match status" value="1"/>
</dbReference>
<keyword evidence="7" id="KW-1185">Reference proteome</keyword>
<dbReference type="EMBL" id="MT418680">
    <property type="protein sequence ID" value="QKF94102.1"/>
    <property type="molecule type" value="Genomic_DNA"/>
</dbReference>
<name>A0A7D3R101_9VIRU</name>
<dbReference type="InterPro" id="IPR051652">
    <property type="entry name" value="MDM2_MDM4_MUL1"/>
</dbReference>
<gene>
    <name evidence="6" type="ORF">Fadolivirus_1_644</name>
</gene>
<reference evidence="6 7" key="1">
    <citation type="submission" date="2020-04" db="EMBL/GenBank/DDBJ databases">
        <title>Advantages and limits of metagenomic assembly and binning of a giant virus.</title>
        <authorList>
            <person name="Schulz F."/>
            <person name="Andreani J."/>
            <person name="Francis R."/>
            <person name="Boudjemaa H."/>
            <person name="Bou Khalil J.Y."/>
            <person name="Lee J."/>
            <person name="La Scola B."/>
            <person name="Woyke T."/>
        </authorList>
    </citation>
    <scope>NUCLEOTIDE SEQUENCE [LARGE SCALE GENOMIC DNA]</scope>
    <source>
        <strain evidence="6 7">FV1/VV64</strain>
    </source>
</reference>
<evidence type="ECO:0000259" key="5">
    <source>
        <dbReference type="PROSITE" id="PS50089"/>
    </source>
</evidence>
<dbReference type="Pfam" id="PF13920">
    <property type="entry name" value="zf-C3HC4_3"/>
    <property type="match status" value="1"/>
</dbReference>
<dbReference type="GO" id="GO:0016567">
    <property type="term" value="P:protein ubiquitination"/>
    <property type="evidence" value="ECO:0007669"/>
    <property type="project" value="TreeGrafter"/>
</dbReference>
<organism evidence="6 7">
    <name type="scientific">Fadolivirus FV1/VV64</name>
    <dbReference type="NCBI Taxonomy" id="3070911"/>
    <lineage>
        <taxon>Viruses</taxon>
        <taxon>Varidnaviria</taxon>
        <taxon>Bamfordvirae</taxon>
        <taxon>Nucleocytoviricota</taxon>
        <taxon>Megaviricetes</taxon>
        <taxon>Imitervirales</taxon>
        <taxon>Mimiviridae</taxon>
        <taxon>Klosneuvirinae</taxon>
        <taxon>Fadolivirus</taxon>
        <taxon>Fadolivirus algeromassiliense</taxon>
    </lineage>
</organism>
<evidence type="ECO:0000256" key="2">
    <source>
        <dbReference type="ARBA" id="ARBA00022771"/>
    </source>
</evidence>
<keyword evidence="1" id="KW-0479">Metal-binding</keyword>
<evidence type="ECO:0000256" key="1">
    <source>
        <dbReference type="ARBA" id="ARBA00022723"/>
    </source>
</evidence>
<evidence type="ECO:0000313" key="7">
    <source>
        <dbReference type="Proteomes" id="UP001162001"/>
    </source>
</evidence>
<dbReference type="PANTHER" id="PTHR12183:SF37">
    <property type="entry name" value="PROTEIN MDM4"/>
    <property type="match status" value="1"/>
</dbReference>
<keyword evidence="3" id="KW-0862">Zinc</keyword>
<feature type="domain" description="RING-type" evidence="5">
    <location>
        <begin position="158"/>
        <end position="193"/>
    </location>
</feature>
<dbReference type="Gene3D" id="3.30.40.10">
    <property type="entry name" value="Zinc/RING finger domain, C3HC4 (zinc finger)"/>
    <property type="match status" value="1"/>
</dbReference>
<dbReference type="PANTHER" id="PTHR12183">
    <property type="entry name" value="MITOCHONDRIAL UBIQUITIN LIGASE ACTIVATOR OF NFKB 1"/>
    <property type="match status" value="1"/>
</dbReference>
<accession>A0A7D3R101</accession>
<dbReference type="SUPFAM" id="SSF57850">
    <property type="entry name" value="RING/U-box"/>
    <property type="match status" value="1"/>
</dbReference>
<dbReference type="InterPro" id="IPR013083">
    <property type="entry name" value="Znf_RING/FYVE/PHD"/>
</dbReference>
<keyword evidence="2 4" id="KW-0863">Zinc-finger</keyword>
<evidence type="ECO:0000256" key="4">
    <source>
        <dbReference type="PROSITE-ProRule" id="PRU00175"/>
    </source>
</evidence>